<dbReference type="EMBL" id="CM010720">
    <property type="protein sequence ID" value="RZC66335.1"/>
    <property type="molecule type" value="Genomic_DNA"/>
</dbReference>
<dbReference type="Proteomes" id="UP000316621">
    <property type="component" value="Chromosome 6"/>
</dbReference>
<sequence length="451" mass="51416">MGDKEDIDEKVNQKLWMLITGDLTKLLNGVIESLGVVTDKIQLVKDFTNEFVKLESQLAKALLSYLHLVNAEMANRLRSDLEKDDVHFNNMMIIYAAKRRGNLRTHLEIIRQHFTDLEKDDSSLYEQKLLDGMADSIVLIKTDLLVSQPMTTNKEIDIDGRKLVVDLLRLSHIILPILEELNPFYSNHIQQFGDEDLKHAKESEEFLLPCLYDLIETLIEYLRRFKQPQKLDENLYKFHKLTNRQASLRVPSRLVNEKVLENRRNVVRLLGNLRKKLSNATDIYQERWYKLLVQLLQAVKNDIRTASSSPPPSSSEDDSSLSLESPEDDSSPSFESPEDDSSSSPERCQKGIPQKGSPMKRVAIHQSRECSDGELLKMADCIPDAYKFIDIDTPERSNTSLNCDFKAAFEKVNFPHDGFLTGLLDQEGNRADELVEPSEAGTTPPTAMAPQ</sequence>
<protein>
    <submittedName>
        <fullName evidence="2">Uncharacterized protein</fullName>
    </submittedName>
</protein>
<evidence type="ECO:0000313" key="2">
    <source>
        <dbReference type="EMBL" id="RZC66335.1"/>
    </source>
</evidence>
<keyword evidence="3" id="KW-1185">Reference proteome</keyword>
<evidence type="ECO:0000256" key="1">
    <source>
        <dbReference type="SAM" id="MobiDB-lite"/>
    </source>
</evidence>
<reference evidence="2 3" key="1">
    <citation type="journal article" date="2018" name="Science">
        <title>The opium poppy genome and morphinan production.</title>
        <authorList>
            <person name="Guo L."/>
            <person name="Winzer T."/>
            <person name="Yang X."/>
            <person name="Li Y."/>
            <person name="Ning Z."/>
            <person name="He Z."/>
            <person name="Teodor R."/>
            <person name="Lu Y."/>
            <person name="Bowser T.A."/>
            <person name="Graham I.A."/>
            <person name="Ye K."/>
        </authorList>
    </citation>
    <scope>NUCLEOTIDE SEQUENCE [LARGE SCALE GENOMIC DNA]</scope>
    <source>
        <strain evidence="3">cv. HN1</strain>
        <tissue evidence="2">Leaves</tissue>
    </source>
</reference>
<gene>
    <name evidence="2" type="ORF">C5167_010025</name>
</gene>
<feature type="compositionally biased region" description="Acidic residues" evidence="1">
    <location>
        <begin position="315"/>
        <end position="341"/>
    </location>
</feature>
<accession>A0A4Y7K2Z5</accession>
<feature type="region of interest" description="Disordered" evidence="1">
    <location>
        <begin position="427"/>
        <end position="451"/>
    </location>
</feature>
<proteinExistence type="predicted"/>
<dbReference type="AlphaFoldDB" id="A0A4Y7K2Z5"/>
<organism evidence="2 3">
    <name type="scientific">Papaver somniferum</name>
    <name type="common">Opium poppy</name>
    <dbReference type="NCBI Taxonomy" id="3469"/>
    <lineage>
        <taxon>Eukaryota</taxon>
        <taxon>Viridiplantae</taxon>
        <taxon>Streptophyta</taxon>
        <taxon>Embryophyta</taxon>
        <taxon>Tracheophyta</taxon>
        <taxon>Spermatophyta</taxon>
        <taxon>Magnoliopsida</taxon>
        <taxon>Ranunculales</taxon>
        <taxon>Papaveraceae</taxon>
        <taxon>Papaveroideae</taxon>
        <taxon>Papaver</taxon>
    </lineage>
</organism>
<evidence type="ECO:0000313" key="3">
    <source>
        <dbReference type="Proteomes" id="UP000316621"/>
    </source>
</evidence>
<dbReference type="Gramene" id="RZC66335">
    <property type="protein sequence ID" value="RZC66335"/>
    <property type="gene ID" value="C5167_010025"/>
</dbReference>
<dbReference type="OrthoDB" id="1905531at2759"/>
<name>A0A4Y7K2Z5_PAPSO</name>
<feature type="region of interest" description="Disordered" evidence="1">
    <location>
        <begin position="304"/>
        <end position="361"/>
    </location>
</feature>